<evidence type="ECO:0000256" key="7">
    <source>
        <dbReference type="RuleBase" id="RU363034"/>
    </source>
</evidence>
<dbReference type="AlphaFoldDB" id="A0A482VX37"/>
<dbReference type="InterPro" id="IPR033116">
    <property type="entry name" value="TRYPSIN_SER"/>
</dbReference>
<dbReference type="GO" id="GO:0004252">
    <property type="term" value="F:serine-type endopeptidase activity"/>
    <property type="evidence" value="ECO:0007669"/>
    <property type="project" value="InterPro"/>
</dbReference>
<feature type="domain" description="Peptidase S1" evidence="9">
    <location>
        <begin position="273"/>
        <end position="514"/>
    </location>
</feature>
<dbReference type="OrthoDB" id="6755574at2759"/>
<evidence type="ECO:0000256" key="3">
    <source>
        <dbReference type="ARBA" id="ARBA00022670"/>
    </source>
</evidence>
<dbReference type="Gene3D" id="2.40.10.10">
    <property type="entry name" value="Trypsin-like serine proteases"/>
    <property type="match status" value="2"/>
</dbReference>
<keyword evidence="6" id="KW-1015">Disulfide bond</keyword>
<keyword evidence="4 7" id="KW-0378">Hydrolase</keyword>
<organism evidence="10 11">
    <name type="scientific">Asbolus verrucosus</name>
    <name type="common">Desert ironclad beetle</name>
    <dbReference type="NCBI Taxonomy" id="1661398"/>
    <lineage>
        <taxon>Eukaryota</taxon>
        <taxon>Metazoa</taxon>
        <taxon>Ecdysozoa</taxon>
        <taxon>Arthropoda</taxon>
        <taxon>Hexapoda</taxon>
        <taxon>Insecta</taxon>
        <taxon>Pterygota</taxon>
        <taxon>Neoptera</taxon>
        <taxon>Endopterygota</taxon>
        <taxon>Coleoptera</taxon>
        <taxon>Polyphaga</taxon>
        <taxon>Cucujiformia</taxon>
        <taxon>Tenebrionidae</taxon>
        <taxon>Pimeliinae</taxon>
        <taxon>Asbolus</taxon>
    </lineage>
</organism>
<comment type="subcellular location">
    <subcellularLocation>
        <location evidence="1">Secreted</location>
    </subcellularLocation>
</comment>
<evidence type="ECO:0000256" key="1">
    <source>
        <dbReference type="ARBA" id="ARBA00004613"/>
    </source>
</evidence>
<dbReference type="PROSITE" id="PS00135">
    <property type="entry name" value="TRYPSIN_SER"/>
    <property type="match status" value="2"/>
</dbReference>
<dbReference type="EMBL" id="QDEB01055864">
    <property type="protein sequence ID" value="RZC37069.1"/>
    <property type="molecule type" value="Genomic_DNA"/>
</dbReference>
<name>A0A482VX37_ASBVE</name>
<evidence type="ECO:0000256" key="5">
    <source>
        <dbReference type="ARBA" id="ARBA00022825"/>
    </source>
</evidence>
<evidence type="ECO:0000256" key="4">
    <source>
        <dbReference type="ARBA" id="ARBA00022801"/>
    </source>
</evidence>
<dbReference type="GO" id="GO:0006508">
    <property type="term" value="P:proteolysis"/>
    <property type="evidence" value="ECO:0007669"/>
    <property type="project" value="UniProtKB-KW"/>
</dbReference>
<dbReference type="PANTHER" id="PTHR24264:SF65">
    <property type="entry name" value="SRCR DOMAIN-CONTAINING PROTEIN"/>
    <property type="match status" value="1"/>
</dbReference>
<comment type="caution">
    <text evidence="10">The sequence shown here is derived from an EMBL/GenBank/DDBJ whole genome shotgun (WGS) entry which is preliminary data.</text>
</comment>
<dbReference type="GO" id="GO:0005615">
    <property type="term" value="C:extracellular space"/>
    <property type="evidence" value="ECO:0007669"/>
    <property type="project" value="TreeGrafter"/>
</dbReference>
<evidence type="ECO:0000313" key="11">
    <source>
        <dbReference type="Proteomes" id="UP000292052"/>
    </source>
</evidence>
<keyword evidence="3 7" id="KW-0645">Protease</keyword>
<dbReference type="Proteomes" id="UP000292052">
    <property type="component" value="Unassembled WGS sequence"/>
</dbReference>
<reference evidence="10 11" key="1">
    <citation type="submission" date="2017-03" db="EMBL/GenBank/DDBJ databases">
        <title>Genome of the blue death feigning beetle - Asbolus verrucosus.</title>
        <authorList>
            <person name="Rider S.D."/>
        </authorList>
    </citation>
    <scope>NUCLEOTIDE SEQUENCE [LARGE SCALE GENOMIC DNA]</scope>
    <source>
        <strain evidence="10">Butters</strain>
        <tissue evidence="10">Head and leg muscle</tissue>
    </source>
</reference>
<keyword evidence="8" id="KW-0732">Signal</keyword>
<evidence type="ECO:0000313" key="10">
    <source>
        <dbReference type="EMBL" id="RZC37069.1"/>
    </source>
</evidence>
<keyword evidence="2" id="KW-0964">Secreted</keyword>
<dbReference type="InterPro" id="IPR043504">
    <property type="entry name" value="Peptidase_S1_PA_chymotrypsin"/>
</dbReference>
<dbReference type="InterPro" id="IPR001314">
    <property type="entry name" value="Peptidase_S1A"/>
</dbReference>
<dbReference type="Pfam" id="PF00089">
    <property type="entry name" value="Trypsin"/>
    <property type="match status" value="2"/>
</dbReference>
<dbReference type="SMART" id="SM00020">
    <property type="entry name" value="Tryp_SPc"/>
    <property type="match status" value="2"/>
</dbReference>
<keyword evidence="5 7" id="KW-0720">Serine protease</keyword>
<evidence type="ECO:0000256" key="2">
    <source>
        <dbReference type="ARBA" id="ARBA00022525"/>
    </source>
</evidence>
<feature type="signal peptide" evidence="8">
    <location>
        <begin position="1"/>
        <end position="20"/>
    </location>
</feature>
<dbReference type="PANTHER" id="PTHR24264">
    <property type="entry name" value="TRYPSIN-RELATED"/>
    <property type="match status" value="1"/>
</dbReference>
<gene>
    <name evidence="10" type="ORF">BDFB_004370</name>
</gene>
<dbReference type="InterPro" id="IPR001254">
    <property type="entry name" value="Trypsin_dom"/>
</dbReference>
<dbReference type="PROSITE" id="PS00134">
    <property type="entry name" value="TRYPSIN_HIS"/>
    <property type="match status" value="2"/>
</dbReference>
<dbReference type="STRING" id="1661398.A0A482VX37"/>
<dbReference type="PRINTS" id="PR00722">
    <property type="entry name" value="CHYMOTRYPSIN"/>
</dbReference>
<dbReference type="CDD" id="cd00190">
    <property type="entry name" value="Tryp_SPc"/>
    <property type="match status" value="2"/>
</dbReference>
<proteinExistence type="predicted"/>
<feature type="chain" id="PRO_5019722438" evidence="8">
    <location>
        <begin position="21"/>
        <end position="542"/>
    </location>
</feature>
<dbReference type="PROSITE" id="PS50240">
    <property type="entry name" value="TRYPSIN_DOM"/>
    <property type="match status" value="2"/>
</dbReference>
<sequence length="542" mass="59257">MIRALIILIFLKIHVLQTGADRDYETRIMGGEECDVHEYPFVVAVITTALCGGSAISLQWVLTAAHCIDKNVMGERRPLVRAGFTSPKRAVQIRHAKKVVSHEKFDPHMLDDGKELRYDIALLLMDEPFKFSRVLKVVELPRRGFTSNCTQGKALGIGNEKYTGPDDPPLAVDDVIKRTLKCVDLSITNDKTKCAASFSDEAVVDDSIILTREEKGGKDACQGDSGGPLLCDKILIGVISFGAPCGTPSGCATYTKVESYLDFIHSHMQNPRIMGGEDCEVEEYPFIVTVISFGICGGAPITLQWVLTAAHCFNMKLITKRKPIVRAGFNSPKKTIQIRHAAKVIVHDEFNSELLDEGKELRYDIGLLLLDAPFVHSKIVNVARLPQRGFTANCTTGKVLGIGNEKFIGPDESSNQIEDALQRSLKCVDLSITTDSSKCAFSFSTEAVVDDTIILTREEKGGKDACQGDSGGPLLCDKIVVGVISFGAPCGTPGGCATYTKVESYLDFIHFQMQNRSRDARPGSSCSFCYIIVSLVLVLLYK</sequence>
<accession>A0A482VX37</accession>
<dbReference type="SUPFAM" id="SSF50494">
    <property type="entry name" value="Trypsin-like serine proteases"/>
    <property type="match status" value="2"/>
</dbReference>
<dbReference type="InterPro" id="IPR050127">
    <property type="entry name" value="Serine_Proteases_S1"/>
</dbReference>
<keyword evidence="11" id="KW-1185">Reference proteome</keyword>
<feature type="domain" description="Peptidase S1" evidence="9">
    <location>
        <begin position="28"/>
        <end position="269"/>
    </location>
</feature>
<protein>
    <submittedName>
        <fullName evidence="10">Trypsin domain containing protein</fullName>
    </submittedName>
</protein>
<evidence type="ECO:0000256" key="8">
    <source>
        <dbReference type="SAM" id="SignalP"/>
    </source>
</evidence>
<evidence type="ECO:0000256" key="6">
    <source>
        <dbReference type="ARBA" id="ARBA00023157"/>
    </source>
</evidence>
<dbReference type="InterPro" id="IPR009003">
    <property type="entry name" value="Peptidase_S1_PA"/>
</dbReference>
<dbReference type="InterPro" id="IPR018114">
    <property type="entry name" value="TRYPSIN_HIS"/>
</dbReference>
<evidence type="ECO:0000259" key="9">
    <source>
        <dbReference type="PROSITE" id="PS50240"/>
    </source>
</evidence>